<dbReference type="Gene3D" id="3.40.190.290">
    <property type="match status" value="1"/>
</dbReference>
<proteinExistence type="inferred from homology"/>
<dbReference type="GO" id="GO:0003677">
    <property type="term" value="F:DNA binding"/>
    <property type="evidence" value="ECO:0007669"/>
    <property type="project" value="UniProtKB-KW"/>
</dbReference>
<dbReference type="InterPro" id="IPR036390">
    <property type="entry name" value="WH_DNA-bd_sf"/>
</dbReference>
<dbReference type="GO" id="GO:0003700">
    <property type="term" value="F:DNA-binding transcription factor activity"/>
    <property type="evidence" value="ECO:0007669"/>
    <property type="project" value="InterPro"/>
</dbReference>
<dbReference type="InterPro" id="IPR000847">
    <property type="entry name" value="LysR_HTH_N"/>
</dbReference>
<feature type="domain" description="HTH lysR-type" evidence="6">
    <location>
        <begin position="6"/>
        <end position="63"/>
    </location>
</feature>
<evidence type="ECO:0000256" key="2">
    <source>
        <dbReference type="ARBA" id="ARBA00009437"/>
    </source>
</evidence>
<keyword evidence="8" id="KW-1185">Reference proteome</keyword>
<protein>
    <submittedName>
        <fullName evidence="7">LysR family transcriptional regulator</fullName>
    </submittedName>
</protein>
<keyword evidence="5" id="KW-0804">Transcription</keyword>
<evidence type="ECO:0000259" key="6">
    <source>
        <dbReference type="PROSITE" id="PS50931"/>
    </source>
</evidence>
<evidence type="ECO:0000313" key="8">
    <source>
        <dbReference type="Proteomes" id="UP000468531"/>
    </source>
</evidence>
<dbReference type="GO" id="GO:0005829">
    <property type="term" value="C:cytosol"/>
    <property type="evidence" value="ECO:0007669"/>
    <property type="project" value="TreeGrafter"/>
</dbReference>
<dbReference type="AlphaFoldDB" id="A0A6P1BDU5"/>
<comment type="similarity">
    <text evidence="2">Belongs to the LysR transcriptional regulatory family.</text>
</comment>
<dbReference type="Pfam" id="PF00126">
    <property type="entry name" value="HTH_1"/>
    <property type="match status" value="1"/>
</dbReference>
<gene>
    <name evidence="7" type="ORF">FNJ47_11515</name>
</gene>
<dbReference type="EMBL" id="VKHP01000035">
    <property type="protein sequence ID" value="NEU96443.1"/>
    <property type="molecule type" value="Genomic_DNA"/>
</dbReference>
<dbReference type="InterPro" id="IPR036388">
    <property type="entry name" value="WH-like_DNA-bd_sf"/>
</dbReference>
<dbReference type="InterPro" id="IPR005119">
    <property type="entry name" value="LysR_subst-bd"/>
</dbReference>
<reference evidence="7 8" key="1">
    <citation type="journal article" date="2020" name="Arch. Microbiol.">
        <title>Bradyrhizobium uaiense sp. nov., a new highly efficient cowpea symbiont.</title>
        <authorList>
            <person name="Cabral Michel D."/>
            <person name="Azarias Guimaraes A."/>
            <person name="Martins da Costa E."/>
            <person name="Soares de Carvalho T."/>
            <person name="Balsanelli E."/>
            <person name="Willems A."/>
            <person name="Maltempi de Souza E."/>
            <person name="de Souza Moreira F.M."/>
        </authorList>
    </citation>
    <scope>NUCLEOTIDE SEQUENCE [LARGE SCALE GENOMIC DNA]</scope>
    <source>
        <strain evidence="7 8">UFLA 03-164</strain>
    </source>
</reference>
<dbReference type="SUPFAM" id="SSF53850">
    <property type="entry name" value="Periplasmic binding protein-like II"/>
    <property type="match status" value="1"/>
</dbReference>
<dbReference type="Proteomes" id="UP000468531">
    <property type="component" value="Unassembled WGS sequence"/>
</dbReference>
<dbReference type="RefSeq" id="WP_163153172.1">
    <property type="nucleotide sequence ID" value="NZ_VKHP01000035.1"/>
</dbReference>
<keyword evidence="3" id="KW-0805">Transcription regulation</keyword>
<dbReference type="InterPro" id="IPR050950">
    <property type="entry name" value="HTH-type_LysR_regulators"/>
</dbReference>
<sequence>MYFIMPTLRQIQMVRALAEHRHFTRAANVLGVTQSALTKSVQALEDELGVRLFDRGAGTLEPTMFGAIVLAQGRTVVQGMSELVREIDLARGLETGGITVSASVFPAELWAPQALGRLAGAHPKLKCVLRTLDGKRAVDDVSEGISDIAIADAAEAEGRDNLDSEILATTPMSLFCRSTHPLARRRGVKPEDFIGYPFAGPPLSRALARRNLGKFGKIALSVSPDQELMPRVSVGSFSAMVQAVLHSDAVGWAPDALLARHTKDSGFTVLRIRDLAISATFALYARRHRTLSPATVEFIKLVRAMQPSAAAPTTSRLIP</sequence>
<evidence type="ECO:0000256" key="1">
    <source>
        <dbReference type="ARBA" id="ARBA00003502"/>
    </source>
</evidence>
<dbReference type="PANTHER" id="PTHR30419">
    <property type="entry name" value="HTH-TYPE TRANSCRIPTIONAL REGULATOR YBHD"/>
    <property type="match status" value="1"/>
</dbReference>
<comment type="caution">
    <text evidence="7">The sequence shown here is derived from an EMBL/GenBank/DDBJ whole genome shotgun (WGS) entry which is preliminary data.</text>
</comment>
<evidence type="ECO:0000256" key="5">
    <source>
        <dbReference type="ARBA" id="ARBA00023163"/>
    </source>
</evidence>
<evidence type="ECO:0000313" key="7">
    <source>
        <dbReference type="EMBL" id="NEU96443.1"/>
    </source>
</evidence>
<dbReference type="CDD" id="cd05466">
    <property type="entry name" value="PBP2_LTTR_substrate"/>
    <property type="match status" value="1"/>
</dbReference>
<keyword evidence="4" id="KW-0238">DNA-binding</keyword>
<organism evidence="7 8">
    <name type="scientific">Bradyrhizobium uaiense</name>
    <dbReference type="NCBI Taxonomy" id="2594946"/>
    <lineage>
        <taxon>Bacteria</taxon>
        <taxon>Pseudomonadati</taxon>
        <taxon>Pseudomonadota</taxon>
        <taxon>Alphaproteobacteria</taxon>
        <taxon>Hyphomicrobiales</taxon>
        <taxon>Nitrobacteraceae</taxon>
        <taxon>Bradyrhizobium</taxon>
    </lineage>
</organism>
<comment type="function">
    <text evidence="1">NodD regulates the expression of the nodABCFE genes which encode other nodulation proteins. NodD is also a negative regulator of its own expression. Binds flavonoids as inducers.</text>
</comment>
<dbReference type="Pfam" id="PF03466">
    <property type="entry name" value="LysR_substrate"/>
    <property type="match status" value="1"/>
</dbReference>
<dbReference type="PANTHER" id="PTHR30419:SF30">
    <property type="entry name" value="LYSR FAMILY TRANSCRIPTIONAL REGULATOR"/>
    <property type="match status" value="1"/>
</dbReference>
<dbReference type="PROSITE" id="PS50931">
    <property type="entry name" value="HTH_LYSR"/>
    <property type="match status" value="1"/>
</dbReference>
<dbReference type="SUPFAM" id="SSF46785">
    <property type="entry name" value="Winged helix' DNA-binding domain"/>
    <property type="match status" value="1"/>
</dbReference>
<dbReference type="Gene3D" id="1.10.10.10">
    <property type="entry name" value="Winged helix-like DNA-binding domain superfamily/Winged helix DNA-binding domain"/>
    <property type="match status" value="1"/>
</dbReference>
<evidence type="ECO:0000256" key="4">
    <source>
        <dbReference type="ARBA" id="ARBA00023125"/>
    </source>
</evidence>
<evidence type="ECO:0000256" key="3">
    <source>
        <dbReference type="ARBA" id="ARBA00023015"/>
    </source>
</evidence>
<dbReference type="PRINTS" id="PR00039">
    <property type="entry name" value="HTHLYSR"/>
</dbReference>
<name>A0A6P1BDU5_9BRAD</name>
<accession>A0A6P1BDU5</accession>